<evidence type="ECO:0000313" key="3">
    <source>
        <dbReference type="EMBL" id="OWT66437.1"/>
    </source>
</evidence>
<dbReference type="CDD" id="cd09008">
    <property type="entry name" value="MTAN"/>
    <property type="match status" value="1"/>
</dbReference>
<sequence length="313" mass="33668">MPKLLRALMFTFVVLLCSGVSWLGLTGPAAAAELLDGTPRIAVISAFQPELALLLKKVQEPHEYSANGVQFTTGTLQGKPVVLFLSGISMTNAAMTTQLALDRFRISHIVFSGIAGGVNPQLHIGDVTVAQRWGQYLELLMARETAPGVYTPPPGKDTLHLPHYGMMFVRPVRVRSAAHPQLESKFWFDVDPQMLEVARSLRGVQLGACDHAGKCLSRPPELVVGGSGVSGSAFVDNAAFRRYVYDTFHANVLDMESAACAAVAYSNAVPFIAFRSLSDLAGGGEGVNEMHTFLSIAADNSAKVLLAFLEAWH</sequence>
<accession>A0A225MYH7</accession>
<keyword evidence="1" id="KW-0732">Signal</keyword>
<evidence type="ECO:0000256" key="1">
    <source>
        <dbReference type="SAM" id="SignalP"/>
    </source>
</evidence>
<dbReference type="PANTHER" id="PTHR21234">
    <property type="entry name" value="PURINE NUCLEOSIDE PHOSPHORYLASE"/>
    <property type="match status" value="1"/>
</dbReference>
<dbReference type="InterPro" id="IPR035994">
    <property type="entry name" value="Nucleoside_phosphorylase_sf"/>
</dbReference>
<evidence type="ECO:0000313" key="4">
    <source>
        <dbReference type="Proteomes" id="UP000214603"/>
    </source>
</evidence>
<name>A0A225MYH7_9BURK</name>
<protein>
    <submittedName>
        <fullName evidence="3">Phosphorylase</fullName>
    </submittedName>
</protein>
<dbReference type="PANTHER" id="PTHR21234:SF42">
    <property type="entry name" value="PHOSPHORYLASE SUPERFAMILY PROTEIN"/>
    <property type="match status" value="1"/>
</dbReference>
<comment type="caution">
    <text evidence="3">The sequence shown here is derived from an EMBL/GenBank/DDBJ whole genome shotgun (WGS) entry which is preliminary data.</text>
</comment>
<organism evidence="3 4">
    <name type="scientific">Candidimonas nitroreducens</name>
    <dbReference type="NCBI Taxonomy" id="683354"/>
    <lineage>
        <taxon>Bacteria</taxon>
        <taxon>Pseudomonadati</taxon>
        <taxon>Pseudomonadota</taxon>
        <taxon>Betaproteobacteria</taxon>
        <taxon>Burkholderiales</taxon>
        <taxon>Alcaligenaceae</taxon>
        <taxon>Candidimonas</taxon>
    </lineage>
</organism>
<dbReference type="GO" id="GO:0003824">
    <property type="term" value="F:catalytic activity"/>
    <property type="evidence" value="ECO:0007669"/>
    <property type="project" value="InterPro"/>
</dbReference>
<evidence type="ECO:0000259" key="2">
    <source>
        <dbReference type="Pfam" id="PF01048"/>
    </source>
</evidence>
<gene>
    <name evidence="3" type="ORF">CEY11_00405</name>
</gene>
<dbReference type="GO" id="GO:0009116">
    <property type="term" value="P:nucleoside metabolic process"/>
    <property type="evidence" value="ECO:0007669"/>
    <property type="project" value="InterPro"/>
</dbReference>
<dbReference type="OrthoDB" id="9792278at2"/>
<proteinExistence type="predicted"/>
<feature type="signal peptide" evidence="1">
    <location>
        <begin position="1"/>
        <end position="31"/>
    </location>
</feature>
<dbReference type="SUPFAM" id="SSF53167">
    <property type="entry name" value="Purine and uridine phosphorylases"/>
    <property type="match status" value="1"/>
</dbReference>
<dbReference type="Gene3D" id="3.40.50.1580">
    <property type="entry name" value="Nucleoside phosphorylase domain"/>
    <property type="match status" value="1"/>
</dbReference>
<dbReference type="Pfam" id="PF01048">
    <property type="entry name" value="PNP_UDP_1"/>
    <property type="match status" value="1"/>
</dbReference>
<dbReference type="InterPro" id="IPR000845">
    <property type="entry name" value="Nucleoside_phosphorylase_d"/>
</dbReference>
<keyword evidence="4" id="KW-1185">Reference proteome</keyword>
<dbReference type="Proteomes" id="UP000214603">
    <property type="component" value="Unassembled WGS sequence"/>
</dbReference>
<dbReference type="AlphaFoldDB" id="A0A225MYH7"/>
<dbReference type="EMBL" id="NJIH01000001">
    <property type="protein sequence ID" value="OWT66437.1"/>
    <property type="molecule type" value="Genomic_DNA"/>
</dbReference>
<feature type="domain" description="Nucleoside phosphorylase" evidence="2">
    <location>
        <begin position="40"/>
        <end position="310"/>
    </location>
</feature>
<reference evidence="4" key="1">
    <citation type="submission" date="2017-06" db="EMBL/GenBank/DDBJ databases">
        <title>Herbaspirillum phytohormonus sp. nov., isolated from the root nodule of Robinia pseudoacacia in lead-zinc mine.</title>
        <authorList>
            <person name="Fan M."/>
            <person name="Lin Y."/>
        </authorList>
    </citation>
    <scope>NUCLEOTIDE SEQUENCE [LARGE SCALE GENOMIC DNA]</scope>
    <source>
        <strain evidence="4">SC-089</strain>
    </source>
</reference>
<feature type="chain" id="PRO_5012917455" evidence="1">
    <location>
        <begin position="32"/>
        <end position="313"/>
    </location>
</feature>